<feature type="domain" description="Myb-like" evidence="5">
    <location>
        <begin position="680"/>
        <end position="729"/>
    </location>
</feature>
<dbReference type="KEGG" id="cdet:87947021"/>
<dbReference type="SMART" id="SM00717">
    <property type="entry name" value="SANT"/>
    <property type="match status" value="3"/>
</dbReference>
<evidence type="ECO:0000256" key="1">
    <source>
        <dbReference type="ARBA" id="ARBA00004123"/>
    </source>
</evidence>
<feature type="domain" description="HTH myb-type" evidence="6">
    <location>
        <begin position="680"/>
        <end position="733"/>
    </location>
</feature>
<dbReference type="InterPro" id="IPR001005">
    <property type="entry name" value="SANT/Myb"/>
</dbReference>
<dbReference type="GO" id="GO:0005634">
    <property type="term" value="C:nucleus"/>
    <property type="evidence" value="ECO:0007669"/>
    <property type="project" value="UniProtKB-SubCell"/>
</dbReference>
<evidence type="ECO:0000256" key="3">
    <source>
        <dbReference type="ARBA" id="ARBA00023242"/>
    </source>
</evidence>
<feature type="compositionally biased region" description="Polar residues" evidence="4">
    <location>
        <begin position="471"/>
        <end position="488"/>
    </location>
</feature>
<dbReference type="AlphaFoldDB" id="A0AAX4IPZ8"/>
<dbReference type="PROSITE" id="PS51294">
    <property type="entry name" value="HTH_MYB"/>
    <property type="match status" value="1"/>
</dbReference>
<dbReference type="InterPro" id="IPR017930">
    <property type="entry name" value="Myb_dom"/>
</dbReference>
<evidence type="ECO:0000256" key="4">
    <source>
        <dbReference type="SAM" id="MobiDB-lite"/>
    </source>
</evidence>
<feature type="compositionally biased region" description="Low complexity" evidence="4">
    <location>
        <begin position="531"/>
        <end position="542"/>
    </location>
</feature>
<reference evidence="8" key="1">
    <citation type="journal article" date="2023" name="bioRxiv">
        <title>Complete genome of the Medicago anthracnose fungus, Colletotrichum destructivum, reveals a mini-chromosome-like region within a core chromosome.</title>
        <authorList>
            <person name="Lapalu N."/>
            <person name="Simon A."/>
            <person name="Lu A."/>
            <person name="Plaumann P.-L."/>
            <person name="Amselem J."/>
            <person name="Pigne S."/>
            <person name="Auger A."/>
            <person name="Koch C."/>
            <person name="Dallery J.-F."/>
            <person name="O'Connell R.J."/>
        </authorList>
    </citation>
    <scope>NUCLEOTIDE SEQUENCE [LARGE SCALE GENOMIC DNA]</scope>
    <source>
        <strain evidence="8">CBS 520.97</strain>
    </source>
</reference>
<evidence type="ECO:0000313" key="8">
    <source>
        <dbReference type="Proteomes" id="UP001322277"/>
    </source>
</evidence>
<dbReference type="GeneID" id="87947021"/>
<feature type="compositionally biased region" description="Acidic residues" evidence="4">
    <location>
        <begin position="334"/>
        <end position="354"/>
    </location>
</feature>
<dbReference type="RefSeq" id="XP_062782728.1">
    <property type="nucleotide sequence ID" value="XM_062926677.1"/>
</dbReference>
<dbReference type="InterPro" id="IPR009057">
    <property type="entry name" value="Homeodomain-like_sf"/>
</dbReference>
<comment type="subcellular location">
    <subcellularLocation>
        <location evidence="1">Nucleus</location>
    </subcellularLocation>
</comment>
<sequence>MFSSISRILAGQSPPKSSYPGPARPDYENTTDRIFPSTAPAEYPDGIEDHHLTDMAAQHWGQDSIMGSPIAPDVDEGPDEMPDGITDYVDPFASMQPFSTQPLSDEEDAAPAQLSSEYDDERKKKKKKKGKQGTDVDENKTHSKKAKNKTRSADFEQSGQALPTPTTSNEENASASQKKKKRKREPMNSTESSEAHDSTRKKKRKNRTDLHDIEDVAVEHLPEGTVSDSPITSIRDDAEDASPAHKRNPALDSILKSDPQRSYLGGVSKQLFDQPSDTPAIDAKDDEIPVSLSSPSVAAQRRRSMSRGSQISVLRQSLAREVASQPDRISEAAESADEAMDENEGSALDPEESSDALPHSASASQQDHDETDGQGIGSDEDADMPDVPNGAVADNLPPSSQPPRKDVSNSIVDDELAVEEPQLPIRTFRDALNNSAKKQAAHAKKAISEREKPVATPRATRRRNVEDDAYNSDTGNVPSSAQKSARSTASKRQRSKPDFFEHAPTSRITGDNQEAEANLDIEDAQNANKNLAALSELPSAEATEPQKKQKKSRKPATARASTAAHLATLKTKATKRTASQKAATPRQGSEQFLTGQFSVDEMRMLSEAVEKYRDEHGLSQKEMNDRIQMKNRKKAEKSNGTKSLEFDSQQFQDMWAAICAGVPNRRRQKIIDVARQEFHNFKARGGGWTTQEDARLEELHTKHEGSWVKIADEMNRHPNDVRDRYRNYVICGGIETRMKWTEEEERELVEHVVASLRRIDRSPGNSQKSPLTFLNWQSISELMGHRRSRLQCAKKFKTLNVELSPTEVLRCSRPSSTVTWTLEKARKQIREMPPEDKYEMVNAILAGAARSDRDIRWAKLVDLQFRQKWHKPTLKLLWHRLKQQVPDYEEKTVRDCSRWLLEDAEANGLRGVKFLDGGHADGDSEDELMVVNPPKKQQGPSRRSKKRKDRSEEMVVDSDSAEDDETRLANTDSPSAQQQPSSAASHRSTPRLAYAPESSPRATPRNLRPATTRNRTRLAPSESEGVKPSPAKKRVRLSGSRSARQHSLEEEGAPSEPMTSQYAVKDIPDRLKEKKEATRRRISSGSRLRSTASLQPESVQNSDMDEDMPPIHVPPSTQPPNRQSYIFNVPPGTWARKTGNNILPGLPVEEGAEKSMSDLEASSGETPEVENNTPVDMAAPVAVTKPHEKKDRRMKMRVAKSPT</sequence>
<accession>A0AAX4IPZ8</accession>
<feature type="compositionally biased region" description="Low complexity" evidence="4">
    <location>
        <begin position="973"/>
        <end position="985"/>
    </location>
</feature>
<feature type="compositionally biased region" description="Low complexity" evidence="4">
    <location>
        <begin position="557"/>
        <end position="579"/>
    </location>
</feature>
<feature type="compositionally biased region" description="Polar residues" evidence="4">
    <location>
        <begin position="306"/>
        <end position="315"/>
    </location>
</feature>
<dbReference type="Pfam" id="PF00249">
    <property type="entry name" value="Myb_DNA-binding"/>
    <property type="match status" value="1"/>
</dbReference>
<feature type="compositionally biased region" description="Basic and acidic residues" evidence="4">
    <location>
        <begin position="207"/>
        <end position="222"/>
    </location>
</feature>
<gene>
    <name evidence="7" type="ORF">CDEST_10519</name>
</gene>
<proteinExistence type="predicted"/>
<dbReference type="CDD" id="cd00167">
    <property type="entry name" value="SANT"/>
    <property type="match status" value="1"/>
</dbReference>
<feature type="compositionally biased region" description="Polar residues" evidence="4">
    <location>
        <begin position="1163"/>
        <end position="1174"/>
    </location>
</feature>
<feature type="domain" description="Myb-like" evidence="5">
    <location>
        <begin position="737"/>
        <end position="800"/>
    </location>
</feature>
<dbReference type="PANTHER" id="PTHR46380:SF2">
    <property type="entry name" value="CYCLIN-D-BINDING MYB-LIKE TRANSCRIPTION FACTOR 1"/>
    <property type="match status" value="1"/>
</dbReference>
<evidence type="ECO:0000256" key="2">
    <source>
        <dbReference type="ARBA" id="ARBA00023125"/>
    </source>
</evidence>
<evidence type="ECO:0000259" key="6">
    <source>
        <dbReference type="PROSITE" id="PS51294"/>
    </source>
</evidence>
<feature type="compositionally biased region" description="Polar residues" evidence="4">
    <location>
        <begin position="155"/>
        <end position="176"/>
    </location>
</feature>
<dbReference type="PANTHER" id="PTHR46380">
    <property type="entry name" value="CYCLIN-D-BINDING MYB-LIKE TRANSCRIPTION FACTOR 1"/>
    <property type="match status" value="1"/>
</dbReference>
<evidence type="ECO:0000259" key="5">
    <source>
        <dbReference type="PROSITE" id="PS50090"/>
    </source>
</evidence>
<dbReference type="Gene3D" id="1.10.10.60">
    <property type="entry name" value="Homeodomain-like"/>
    <property type="match status" value="2"/>
</dbReference>
<dbReference type="GO" id="GO:0000976">
    <property type="term" value="F:transcription cis-regulatory region binding"/>
    <property type="evidence" value="ECO:0007669"/>
    <property type="project" value="TreeGrafter"/>
</dbReference>
<feature type="region of interest" description="Disordered" evidence="4">
    <location>
        <begin position="1"/>
        <end position="594"/>
    </location>
</feature>
<protein>
    <submittedName>
        <fullName evidence="7">SANT/Myb domain, Homeobox-like domain superfamily protein</fullName>
    </submittedName>
</protein>
<feature type="compositionally biased region" description="Polar residues" evidence="4">
    <location>
        <begin position="1091"/>
        <end position="1102"/>
    </location>
</feature>
<dbReference type="PROSITE" id="PS50090">
    <property type="entry name" value="MYB_LIKE"/>
    <property type="match status" value="2"/>
</dbReference>
<keyword evidence="3" id="KW-0539">Nucleus</keyword>
<organism evidence="7 8">
    <name type="scientific">Colletotrichum destructivum</name>
    <dbReference type="NCBI Taxonomy" id="34406"/>
    <lineage>
        <taxon>Eukaryota</taxon>
        <taxon>Fungi</taxon>
        <taxon>Dikarya</taxon>
        <taxon>Ascomycota</taxon>
        <taxon>Pezizomycotina</taxon>
        <taxon>Sordariomycetes</taxon>
        <taxon>Hypocreomycetidae</taxon>
        <taxon>Glomerellales</taxon>
        <taxon>Glomerellaceae</taxon>
        <taxon>Colletotrichum</taxon>
        <taxon>Colletotrichum destructivum species complex</taxon>
    </lineage>
</organism>
<feature type="compositionally biased region" description="Polar residues" evidence="4">
    <location>
        <begin position="580"/>
        <end position="594"/>
    </location>
</feature>
<feature type="compositionally biased region" description="Basic and acidic residues" evidence="4">
    <location>
        <begin position="132"/>
        <end position="141"/>
    </location>
</feature>
<feature type="compositionally biased region" description="Acidic residues" evidence="4">
    <location>
        <begin position="73"/>
        <end position="82"/>
    </location>
</feature>
<dbReference type="InterPro" id="IPR051651">
    <property type="entry name" value="DMTF1_DNA-bind_reg"/>
</dbReference>
<keyword evidence="8" id="KW-1185">Reference proteome</keyword>
<feature type="compositionally biased region" description="Acidic residues" evidence="4">
    <location>
        <begin position="954"/>
        <end position="965"/>
    </location>
</feature>
<dbReference type="GO" id="GO:0003700">
    <property type="term" value="F:DNA-binding transcription factor activity"/>
    <property type="evidence" value="ECO:0007669"/>
    <property type="project" value="TreeGrafter"/>
</dbReference>
<feature type="compositionally biased region" description="Acidic residues" evidence="4">
    <location>
        <begin position="513"/>
        <end position="523"/>
    </location>
</feature>
<evidence type="ECO:0000313" key="7">
    <source>
        <dbReference type="EMBL" id="WQF85505.1"/>
    </source>
</evidence>
<feature type="compositionally biased region" description="Basic residues" evidence="4">
    <location>
        <begin position="1192"/>
        <end position="1203"/>
    </location>
</feature>
<dbReference type="SUPFAM" id="SSF46689">
    <property type="entry name" value="Homeodomain-like"/>
    <property type="match status" value="1"/>
</dbReference>
<keyword evidence="2" id="KW-0238">DNA-binding</keyword>
<name>A0AAX4IPZ8_9PEZI</name>
<dbReference type="EMBL" id="CP137310">
    <property type="protein sequence ID" value="WQF85505.1"/>
    <property type="molecule type" value="Genomic_DNA"/>
</dbReference>
<dbReference type="Proteomes" id="UP001322277">
    <property type="component" value="Chromosome 6"/>
</dbReference>
<feature type="region of interest" description="Disordered" evidence="4">
    <location>
        <begin position="920"/>
        <end position="1203"/>
    </location>
</feature>
<feature type="compositionally biased region" description="Basic and acidic residues" evidence="4">
    <location>
        <begin position="1066"/>
        <end position="1076"/>
    </location>
</feature>